<proteinExistence type="predicted"/>
<accession>A0A5B7ID87</accession>
<evidence type="ECO:0000313" key="2">
    <source>
        <dbReference type="EMBL" id="MPC78654.1"/>
    </source>
</evidence>
<name>A0A5B7ID87_PORTR</name>
<protein>
    <submittedName>
        <fullName evidence="2">Uncharacterized protein</fullName>
    </submittedName>
</protein>
<comment type="caution">
    <text evidence="2">The sequence shown here is derived from an EMBL/GenBank/DDBJ whole genome shotgun (WGS) entry which is preliminary data.</text>
</comment>
<keyword evidence="3" id="KW-1185">Reference proteome</keyword>
<dbReference type="Proteomes" id="UP000324222">
    <property type="component" value="Unassembled WGS sequence"/>
</dbReference>
<sequence>MTQRHTTLHTHHSHHEPDEPLVLSWCSVMSQRHTMAVTDSTTRHQTMSGWDSMSCSTTRSTEGDRLAVEVKPTNSSSLTTYRKIVG</sequence>
<feature type="compositionally biased region" description="Polar residues" evidence="1">
    <location>
        <begin position="37"/>
        <end position="60"/>
    </location>
</feature>
<gene>
    <name evidence="2" type="ORF">E2C01_073148</name>
</gene>
<organism evidence="2 3">
    <name type="scientific">Portunus trituberculatus</name>
    <name type="common">Swimming crab</name>
    <name type="synonym">Neptunus trituberculatus</name>
    <dbReference type="NCBI Taxonomy" id="210409"/>
    <lineage>
        <taxon>Eukaryota</taxon>
        <taxon>Metazoa</taxon>
        <taxon>Ecdysozoa</taxon>
        <taxon>Arthropoda</taxon>
        <taxon>Crustacea</taxon>
        <taxon>Multicrustacea</taxon>
        <taxon>Malacostraca</taxon>
        <taxon>Eumalacostraca</taxon>
        <taxon>Eucarida</taxon>
        <taxon>Decapoda</taxon>
        <taxon>Pleocyemata</taxon>
        <taxon>Brachyura</taxon>
        <taxon>Eubrachyura</taxon>
        <taxon>Portunoidea</taxon>
        <taxon>Portunidae</taxon>
        <taxon>Portuninae</taxon>
        <taxon>Portunus</taxon>
    </lineage>
</organism>
<evidence type="ECO:0000313" key="3">
    <source>
        <dbReference type="Proteomes" id="UP000324222"/>
    </source>
</evidence>
<evidence type="ECO:0000256" key="1">
    <source>
        <dbReference type="SAM" id="MobiDB-lite"/>
    </source>
</evidence>
<reference evidence="2 3" key="1">
    <citation type="submission" date="2019-05" db="EMBL/GenBank/DDBJ databases">
        <title>Another draft genome of Portunus trituberculatus and its Hox gene families provides insights of decapod evolution.</title>
        <authorList>
            <person name="Jeong J.-H."/>
            <person name="Song I."/>
            <person name="Kim S."/>
            <person name="Choi T."/>
            <person name="Kim D."/>
            <person name="Ryu S."/>
            <person name="Kim W."/>
        </authorList>
    </citation>
    <scope>NUCLEOTIDE SEQUENCE [LARGE SCALE GENOMIC DNA]</scope>
    <source>
        <tissue evidence="2">Muscle</tissue>
    </source>
</reference>
<dbReference type="EMBL" id="VSRR010049018">
    <property type="protein sequence ID" value="MPC78654.1"/>
    <property type="molecule type" value="Genomic_DNA"/>
</dbReference>
<dbReference type="AlphaFoldDB" id="A0A5B7ID87"/>
<feature type="region of interest" description="Disordered" evidence="1">
    <location>
        <begin position="37"/>
        <end position="65"/>
    </location>
</feature>